<dbReference type="EMBL" id="RYFG02000108">
    <property type="protein sequence ID" value="TRW92156.1"/>
    <property type="molecule type" value="Genomic_DNA"/>
</dbReference>
<sequence>MHVCKSTTDLKRGQTDLKSSGKSSFPIFLGILSLSFYAHAVKAAETPAEKPLGQLTDNLRLTGEFRARYEAYDFFQPVGASNNNEYDFWGLRARLGLEGTSQYVDGYVQGEYSGIYGLPNNAFATPGGALGLGALYYTENNRNDSPSDVHLKQAYLNFKLTPLGFKGANLKLGRFEVQDGLEYKTGDAKFDTLKLTRVSQRLLGTFDFAHATRNFDGVSVGYDQPKYNFTASATHPTQGGFNLNAQDEISKIDLVYAALTSKKDALLAGTESRLFYLYYGDNRNTQVIDNRAANQRPLLSQQSLQIHTIGTHWLTVQKLGPGAVDGLLWGAYQFGDWGNLSQQAYAFDIEAGYQFTDLPLKPWLRGGYFQGSGDSNSRDGKHGTFFQVLPTIRLYAKFPFFNLMNLNDAFAQFIVTPTSTTKVGIDFHHLSLDETNDLFYAGSGAGSQDSSFGFLGRPATGNSTIGELVDVSFTHNITKQLSWTAYYAHAFGGNYVDNFYRNKRDADFAFVEFNASF</sequence>
<organism evidence="2 3">
    <name type="scientific">Candidatus Methylobacter oryzae</name>
    <dbReference type="NCBI Taxonomy" id="2497749"/>
    <lineage>
        <taxon>Bacteria</taxon>
        <taxon>Pseudomonadati</taxon>
        <taxon>Pseudomonadota</taxon>
        <taxon>Gammaproteobacteria</taxon>
        <taxon>Methylococcales</taxon>
        <taxon>Methylococcaceae</taxon>
        <taxon>Methylobacter</taxon>
    </lineage>
</organism>
<dbReference type="RefSeq" id="WP_127028218.1">
    <property type="nucleotide sequence ID" value="NZ_RYFG02000108.1"/>
</dbReference>
<evidence type="ECO:0000313" key="3">
    <source>
        <dbReference type="Proteomes" id="UP000733744"/>
    </source>
</evidence>
<gene>
    <name evidence="2" type="ORF">EKO24_015095</name>
</gene>
<protein>
    <recommendedName>
        <fullName evidence="1">Alginate export domain-containing protein</fullName>
    </recommendedName>
</protein>
<proteinExistence type="predicted"/>
<dbReference type="Pfam" id="PF13372">
    <property type="entry name" value="Alginate_exp"/>
    <property type="match status" value="1"/>
</dbReference>
<feature type="domain" description="Alginate export" evidence="1">
    <location>
        <begin position="141"/>
        <end position="499"/>
    </location>
</feature>
<dbReference type="Proteomes" id="UP000733744">
    <property type="component" value="Unassembled WGS sequence"/>
</dbReference>
<comment type="caution">
    <text evidence="2">The sequence shown here is derived from an EMBL/GenBank/DDBJ whole genome shotgun (WGS) entry which is preliminary data.</text>
</comment>
<reference evidence="2 3" key="1">
    <citation type="journal article" date="2019" name="Antonie Van Leeuwenhoek">
        <title>Description of 'Ca. Methylobacter oryzae' KRF1, a novel species from the environmentally important Methylobacter clade 2.</title>
        <authorList>
            <person name="Khatri K."/>
            <person name="Mohite J.A."/>
            <person name="Pandit P.S."/>
            <person name="Bahulikar R."/>
            <person name="Rahalkar M.C."/>
        </authorList>
    </citation>
    <scope>NUCLEOTIDE SEQUENCE [LARGE SCALE GENOMIC DNA]</scope>
    <source>
        <strain evidence="2 3">KRF1</strain>
    </source>
</reference>
<evidence type="ECO:0000313" key="2">
    <source>
        <dbReference type="EMBL" id="TRW92156.1"/>
    </source>
</evidence>
<keyword evidence="3" id="KW-1185">Reference proteome</keyword>
<name>A0ABY3C7U5_9GAMM</name>
<dbReference type="InterPro" id="IPR025388">
    <property type="entry name" value="Alginate_export_dom"/>
</dbReference>
<evidence type="ECO:0000259" key="1">
    <source>
        <dbReference type="Pfam" id="PF13372"/>
    </source>
</evidence>
<accession>A0ABY3C7U5</accession>